<dbReference type="OrthoDB" id="9833998at2"/>
<dbReference type="RefSeq" id="WP_147151809.1">
    <property type="nucleotide sequence ID" value="NZ_BKAJ01000080.1"/>
</dbReference>
<evidence type="ECO:0000313" key="2">
    <source>
        <dbReference type="Proteomes" id="UP000321058"/>
    </source>
</evidence>
<dbReference type="AlphaFoldDB" id="A0A512NER8"/>
<proteinExistence type="predicted"/>
<dbReference type="EMBL" id="BKAJ01000080">
    <property type="protein sequence ID" value="GEP57438.1"/>
    <property type="molecule type" value="Genomic_DNA"/>
</dbReference>
<reference evidence="1 2" key="1">
    <citation type="submission" date="2019-07" db="EMBL/GenBank/DDBJ databases">
        <title>Whole genome shotgun sequence of Reyranella soli NBRC 108950.</title>
        <authorList>
            <person name="Hosoyama A."/>
            <person name="Uohara A."/>
            <person name="Ohji S."/>
            <person name="Ichikawa N."/>
        </authorList>
    </citation>
    <scope>NUCLEOTIDE SEQUENCE [LARGE SCALE GENOMIC DNA]</scope>
    <source>
        <strain evidence="1 2">NBRC 108950</strain>
    </source>
</reference>
<sequence length="97" mass="11040">MANWQASLLMQTLSTGSVLVLQRDKIDKNEVPTLHGGDTFYGSLPDGDPFGGTVIERHENRAIVEVDQKRYHLHKAQEHEANFDVTVELPHEFWVID</sequence>
<comment type="caution">
    <text evidence="1">The sequence shown here is derived from an EMBL/GenBank/DDBJ whole genome shotgun (WGS) entry which is preliminary data.</text>
</comment>
<name>A0A512NER8_9HYPH</name>
<keyword evidence="2" id="KW-1185">Reference proteome</keyword>
<accession>A0A512NER8</accession>
<protein>
    <submittedName>
        <fullName evidence="1">Uncharacterized protein</fullName>
    </submittedName>
</protein>
<organism evidence="1 2">
    <name type="scientific">Reyranella soli</name>
    <dbReference type="NCBI Taxonomy" id="1230389"/>
    <lineage>
        <taxon>Bacteria</taxon>
        <taxon>Pseudomonadati</taxon>
        <taxon>Pseudomonadota</taxon>
        <taxon>Alphaproteobacteria</taxon>
        <taxon>Hyphomicrobiales</taxon>
        <taxon>Reyranellaceae</taxon>
        <taxon>Reyranella</taxon>
    </lineage>
</organism>
<dbReference type="Proteomes" id="UP000321058">
    <property type="component" value="Unassembled WGS sequence"/>
</dbReference>
<gene>
    <name evidence="1" type="ORF">RSO01_46040</name>
</gene>
<evidence type="ECO:0000313" key="1">
    <source>
        <dbReference type="EMBL" id="GEP57438.1"/>
    </source>
</evidence>